<dbReference type="Pfam" id="PF03551">
    <property type="entry name" value="PadR"/>
    <property type="match status" value="1"/>
</dbReference>
<dbReference type="RefSeq" id="WP_184350970.1">
    <property type="nucleotide sequence ID" value="NZ_JACHJH010000006.1"/>
</dbReference>
<sequence>MSGGPRFGYGQVRFLLLDLLERQPRHGYKLLSALGEKFGDDYRPSPGTVYPRLRRMESDGLVRHEVVDGRKIYHLTPAGQRELARHREEAGRPEAEAAGASAAAQAPVGGLSEAIRSDVEDIVRTFRQQFQSALADPGQTSEERDWLSWSGWPAAAASRPRPGARESLQQELDGLTEAARLLLGTGRAPDESLREAAGLLAEAAAALRLLLPPGS</sequence>
<dbReference type="Gene3D" id="1.10.10.10">
    <property type="entry name" value="Winged helix-like DNA-binding domain superfamily/Winged helix DNA-binding domain"/>
    <property type="match status" value="1"/>
</dbReference>
<feature type="compositionally biased region" description="Basic and acidic residues" evidence="1">
    <location>
        <begin position="82"/>
        <end position="95"/>
    </location>
</feature>
<feature type="compositionally biased region" description="Low complexity" evidence="1">
    <location>
        <begin position="96"/>
        <end position="109"/>
    </location>
</feature>
<dbReference type="InterPro" id="IPR005149">
    <property type="entry name" value="Tscrpt_reg_PadR_N"/>
</dbReference>
<feature type="region of interest" description="Disordered" evidence="1">
    <location>
        <begin position="80"/>
        <end position="109"/>
    </location>
</feature>
<keyword evidence="3" id="KW-0238">DNA-binding</keyword>
<organism evidence="3 4">
    <name type="scientific">Streptomyces olivoverticillatus</name>
    <dbReference type="NCBI Taxonomy" id="66427"/>
    <lineage>
        <taxon>Bacteria</taxon>
        <taxon>Bacillati</taxon>
        <taxon>Actinomycetota</taxon>
        <taxon>Actinomycetes</taxon>
        <taxon>Kitasatosporales</taxon>
        <taxon>Streptomycetaceae</taxon>
        <taxon>Streptomyces</taxon>
    </lineage>
</organism>
<dbReference type="PANTHER" id="PTHR43252">
    <property type="entry name" value="TRANSCRIPTIONAL REGULATOR YQJI"/>
    <property type="match status" value="1"/>
</dbReference>
<reference evidence="3 4" key="1">
    <citation type="submission" date="2020-08" db="EMBL/GenBank/DDBJ databases">
        <title>Genomic Encyclopedia of Type Strains, Phase III (KMG-III): the genomes of soil and plant-associated and newly described type strains.</title>
        <authorList>
            <person name="Whitman W."/>
        </authorList>
    </citation>
    <scope>NUCLEOTIDE SEQUENCE [LARGE SCALE GENOMIC DNA]</scope>
    <source>
        <strain evidence="3 4">CECT 3266</strain>
    </source>
</reference>
<evidence type="ECO:0000259" key="2">
    <source>
        <dbReference type="Pfam" id="PF03551"/>
    </source>
</evidence>
<dbReference type="GO" id="GO:0003677">
    <property type="term" value="F:DNA binding"/>
    <property type="evidence" value="ECO:0007669"/>
    <property type="project" value="UniProtKB-KW"/>
</dbReference>
<keyword evidence="4" id="KW-1185">Reference proteome</keyword>
<accession>A0A7W7PMB6</accession>
<name>A0A7W7PMB6_9ACTN</name>
<protein>
    <submittedName>
        <fullName evidence="3">DNA-binding PadR family transcriptional regulator</fullName>
    </submittedName>
</protein>
<feature type="domain" description="Transcription regulator PadR N-terminal" evidence="2">
    <location>
        <begin position="16"/>
        <end position="84"/>
    </location>
</feature>
<evidence type="ECO:0000256" key="1">
    <source>
        <dbReference type="SAM" id="MobiDB-lite"/>
    </source>
</evidence>
<dbReference type="Proteomes" id="UP000556084">
    <property type="component" value="Unassembled WGS sequence"/>
</dbReference>
<dbReference type="PANTHER" id="PTHR43252:SF7">
    <property type="entry name" value="TRANSCRIPTIONAL REGULATOR YQJI"/>
    <property type="match status" value="1"/>
</dbReference>
<dbReference type="InterPro" id="IPR036388">
    <property type="entry name" value="WH-like_DNA-bd_sf"/>
</dbReference>
<comment type="caution">
    <text evidence="3">The sequence shown here is derived from an EMBL/GenBank/DDBJ whole genome shotgun (WGS) entry which is preliminary data.</text>
</comment>
<dbReference type="AlphaFoldDB" id="A0A7W7PMB6"/>
<gene>
    <name evidence="3" type="ORF">FHS39_004241</name>
</gene>
<evidence type="ECO:0000313" key="4">
    <source>
        <dbReference type="Proteomes" id="UP000556084"/>
    </source>
</evidence>
<evidence type="ECO:0000313" key="3">
    <source>
        <dbReference type="EMBL" id="MBB4895174.1"/>
    </source>
</evidence>
<dbReference type="InterPro" id="IPR036390">
    <property type="entry name" value="WH_DNA-bd_sf"/>
</dbReference>
<dbReference type="EMBL" id="JACHJH010000006">
    <property type="protein sequence ID" value="MBB4895174.1"/>
    <property type="molecule type" value="Genomic_DNA"/>
</dbReference>
<proteinExistence type="predicted"/>
<dbReference type="SUPFAM" id="SSF46785">
    <property type="entry name" value="Winged helix' DNA-binding domain"/>
    <property type="match status" value="1"/>
</dbReference>